<keyword evidence="1" id="KW-0378">Hydrolase</keyword>
<organism evidence="1 2">
    <name type="scientific">Levilactobacillus bambusae</name>
    <dbReference type="NCBI Taxonomy" id="2024736"/>
    <lineage>
        <taxon>Bacteria</taxon>
        <taxon>Bacillati</taxon>
        <taxon>Bacillota</taxon>
        <taxon>Bacilli</taxon>
        <taxon>Lactobacillales</taxon>
        <taxon>Lactobacillaceae</taxon>
        <taxon>Levilactobacillus</taxon>
    </lineage>
</organism>
<protein>
    <submittedName>
        <fullName evidence="1">Nucleotide pyrophosphohydrolase</fullName>
    </submittedName>
</protein>
<evidence type="ECO:0000313" key="2">
    <source>
        <dbReference type="Proteomes" id="UP000245080"/>
    </source>
</evidence>
<dbReference type="CDD" id="cd11537">
    <property type="entry name" value="NTP-PPase_RS21-C6_like"/>
    <property type="match status" value="1"/>
</dbReference>
<comment type="caution">
    <text evidence="1">The sequence shown here is derived from an EMBL/GenBank/DDBJ whole genome shotgun (WGS) entry which is preliminary data.</text>
</comment>
<dbReference type="GO" id="GO:0009143">
    <property type="term" value="P:nucleoside triphosphate catabolic process"/>
    <property type="evidence" value="ECO:0007669"/>
    <property type="project" value="InterPro"/>
</dbReference>
<dbReference type="RefSeq" id="WP_109250435.1">
    <property type="nucleotide sequence ID" value="NZ_QCXQ01000002.1"/>
</dbReference>
<dbReference type="GO" id="GO:0047429">
    <property type="term" value="F:nucleoside triphosphate diphosphatase activity"/>
    <property type="evidence" value="ECO:0007669"/>
    <property type="project" value="InterPro"/>
</dbReference>
<dbReference type="AlphaFoldDB" id="A0A2V1N168"/>
<proteinExistence type="predicted"/>
<dbReference type="Pfam" id="PF12643">
    <property type="entry name" value="MazG-like"/>
    <property type="match status" value="1"/>
</dbReference>
<name>A0A2V1N168_9LACO</name>
<keyword evidence="2" id="KW-1185">Reference proteome</keyword>
<sequence>MDYQNFEQMIMDFTYQRNWDQYHNLKDLALSLNLEASEVSEVFQWKDEKQPLTNRETNDLEMELADVFIYLAYMCEKLHVTPLELAGKKMTINQGRTWKLDNNE</sequence>
<reference evidence="1 2" key="1">
    <citation type="journal article" date="2018" name="Int. J. Syst. Evol. Microbiol.">
        <title>Lactobacillus bambusae sp. nov., isolated from a traditional fermented Ma-bamboo shoots of Taiwan.</title>
        <authorList>
            <person name="Wang L.-T."/>
        </authorList>
    </citation>
    <scope>NUCLEOTIDE SEQUENCE [LARGE SCALE GENOMIC DNA]</scope>
    <source>
        <strain evidence="1 2">BS-W1</strain>
    </source>
</reference>
<gene>
    <name evidence="1" type="ORF">DCM90_06065</name>
</gene>
<dbReference type="InterPro" id="IPR052555">
    <property type="entry name" value="dCTP_Pyrophosphatase"/>
</dbReference>
<dbReference type="SUPFAM" id="SSF101386">
    <property type="entry name" value="all-alpha NTP pyrophosphatases"/>
    <property type="match status" value="1"/>
</dbReference>
<dbReference type="Proteomes" id="UP000245080">
    <property type="component" value="Unassembled WGS sequence"/>
</dbReference>
<evidence type="ECO:0000313" key="1">
    <source>
        <dbReference type="EMBL" id="PWG00488.1"/>
    </source>
</evidence>
<dbReference type="PIRSF" id="PIRSF029826">
    <property type="entry name" value="UCP029826_pph"/>
    <property type="match status" value="1"/>
</dbReference>
<dbReference type="OrthoDB" id="9791898at2"/>
<dbReference type="PANTHER" id="PTHR46523">
    <property type="entry name" value="DCTP PYROPHOSPHATASE 1"/>
    <property type="match status" value="1"/>
</dbReference>
<dbReference type="EMBL" id="QCXQ01000002">
    <property type="protein sequence ID" value="PWG00488.1"/>
    <property type="molecule type" value="Genomic_DNA"/>
</dbReference>
<dbReference type="PANTHER" id="PTHR46523:SF1">
    <property type="entry name" value="DCTP PYROPHOSPHATASE 1"/>
    <property type="match status" value="1"/>
</dbReference>
<dbReference type="Gene3D" id="1.10.287.1080">
    <property type="entry name" value="MazG-like"/>
    <property type="match status" value="1"/>
</dbReference>
<accession>A0A2V1N168</accession>
<dbReference type="InterPro" id="IPR025984">
    <property type="entry name" value="DCTPP"/>
</dbReference>